<feature type="region of interest" description="Disordered" evidence="4">
    <location>
        <begin position="596"/>
        <end position="616"/>
    </location>
</feature>
<evidence type="ECO:0000313" key="7">
    <source>
        <dbReference type="EMBL" id="KAF3441359.1"/>
    </source>
</evidence>
<feature type="compositionally biased region" description="Basic and acidic residues" evidence="4">
    <location>
        <begin position="605"/>
        <end position="616"/>
    </location>
</feature>
<dbReference type="InterPro" id="IPR027417">
    <property type="entry name" value="P-loop_NTPase"/>
</dbReference>
<dbReference type="InterPro" id="IPR003959">
    <property type="entry name" value="ATPase_AAA_core"/>
</dbReference>
<dbReference type="SMART" id="SM00382">
    <property type="entry name" value="AAA"/>
    <property type="match status" value="2"/>
</dbReference>
<dbReference type="GO" id="GO:0009507">
    <property type="term" value="C:chloroplast"/>
    <property type="evidence" value="ECO:0007669"/>
    <property type="project" value="TreeGrafter"/>
</dbReference>
<dbReference type="InterPro" id="IPR050168">
    <property type="entry name" value="AAA_ATPase_domain"/>
</dbReference>
<feature type="domain" description="AAA+ ATPase" evidence="6">
    <location>
        <begin position="652"/>
        <end position="788"/>
    </location>
</feature>
<dbReference type="CDD" id="cd19503">
    <property type="entry name" value="RecA-like_CDC48_NLV2_r1-like"/>
    <property type="match status" value="1"/>
</dbReference>
<evidence type="ECO:0000259" key="6">
    <source>
        <dbReference type="SMART" id="SM00382"/>
    </source>
</evidence>
<keyword evidence="8" id="KW-1185">Reference proteome</keyword>
<feature type="region of interest" description="Disordered" evidence="4">
    <location>
        <begin position="202"/>
        <end position="239"/>
    </location>
</feature>
<dbReference type="GO" id="GO:0005524">
    <property type="term" value="F:ATP binding"/>
    <property type="evidence" value="ECO:0007669"/>
    <property type="project" value="UniProtKB-KW"/>
</dbReference>
<dbReference type="Pfam" id="PF17862">
    <property type="entry name" value="AAA_lid_3"/>
    <property type="match status" value="2"/>
</dbReference>
<accession>A0A8K0E8H3</accession>
<dbReference type="InterPro" id="IPR003593">
    <property type="entry name" value="AAA+_ATPase"/>
</dbReference>
<evidence type="ECO:0000256" key="5">
    <source>
        <dbReference type="SAM" id="Phobius"/>
    </source>
</evidence>
<dbReference type="CDD" id="cd19511">
    <property type="entry name" value="RecA-like_CDC48_r2-like"/>
    <property type="match status" value="1"/>
</dbReference>
<dbReference type="SUPFAM" id="SSF52540">
    <property type="entry name" value="P-loop containing nucleoside triphosphate hydrolases"/>
    <property type="match status" value="2"/>
</dbReference>
<dbReference type="PROSITE" id="PS00674">
    <property type="entry name" value="AAA"/>
    <property type="match status" value="2"/>
</dbReference>
<comment type="similarity">
    <text evidence="1">Belongs to the AAA ATPase family.</text>
</comment>
<keyword evidence="3" id="KW-0067">ATP-binding</keyword>
<comment type="caution">
    <text evidence="7">The sequence shown here is derived from an EMBL/GenBank/DDBJ whole genome shotgun (WGS) entry which is preliminary data.</text>
</comment>
<evidence type="ECO:0000256" key="3">
    <source>
        <dbReference type="ARBA" id="ARBA00022840"/>
    </source>
</evidence>
<dbReference type="Gene3D" id="1.10.8.60">
    <property type="match status" value="2"/>
</dbReference>
<evidence type="ECO:0000256" key="1">
    <source>
        <dbReference type="ARBA" id="ARBA00006914"/>
    </source>
</evidence>
<keyword evidence="5" id="KW-1133">Transmembrane helix</keyword>
<proteinExistence type="inferred from homology"/>
<organism evidence="7 8">
    <name type="scientific">Rhamnella rubrinervis</name>
    <dbReference type="NCBI Taxonomy" id="2594499"/>
    <lineage>
        <taxon>Eukaryota</taxon>
        <taxon>Viridiplantae</taxon>
        <taxon>Streptophyta</taxon>
        <taxon>Embryophyta</taxon>
        <taxon>Tracheophyta</taxon>
        <taxon>Spermatophyta</taxon>
        <taxon>Magnoliopsida</taxon>
        <taxon>eudicotyledons</taxon>
        <taxon>Gunneridae</taxon>
        <taxon>Pentapetalae</taxon>
        <taxon>rosids</taxon>
        <taxon>fabids</taxon>
        <taxon>Rosales</taxon>
        <taxon>Rhamnaceae</taxon>
        <taxon>rhamnoid group</taxon>
        <taxon>Rhamneae</taxon>
        <taxon>Rhamnella</taxon>
    </lineage>
</organism>
<protein>
    <recommendedName>
        <fullName evidence="6">AAA+ ATPase domain-containing protein</fullName>
    </recommendedName>
</protein>
<gene>
    <name evidence="7" type="ORF">FNV43_RR15273</name>
</gene>
<dbReference type="FunFam" id="3.40.50.300:FF:001406">
    <property type="entry name" value="Putative vesicular transport protein (CDC48)"/>
    <property type="match status" value="1"/>
</dbReference>
<feature type="domain" description="AAA+ ATPase" evidence="6">
    <location>
        <begin position="989"/>
        <end position="1127"/>
    </location>
</feature>
<dbReference type="FunFam" id="3.40.50.300:FF:000661">
    <property type="entry name" value="calmodulin-interacting protein 111 isoform X1"/>
    <property type="match status" value="1"/>
</dbReference>
<dbReference type="Proteomes" id="UP000796880">
    <property type="component" value="Unassembled WGS sequence"/>
</dbReference>
<keyword evidence="5" id="KW-0812">Transmembrane</keyword>
<reference evidence="7" key="1">
    <citation type="submission" date="2020-03" db="EMBL/GenBank/DDBJ databases">
        <title>A high-quality chromosome-level genome assembly of a woody plant with both climbing and erect habits, Rhamnella rubrinervis.</title>
        <authorList>
            <person name="Lu Z."/>
            <person name="Yang Y."/>
            <person name="Zhu X."/>
            <person name="Sun Y."/>
        </authorList>
    </citation>
    <scope>NUCLEOTIDE SEQUENCE</scope>
    <source>
        <strain evidence="7">BYM</strain>
        <tissue evidence="7">Leaf</tissue>
    </source>
</reference>
<dbReference type="FunFam" id="1.10.8.60:FF:000038">
    <property type="entry name" value="spermatogenesis-associated protein 5-like protein 1"/>
    <property type="match status" value="1"/>
</dbReference>
<evidence type="ECO:0000256" key="4">
    <source>
        <dbReference type="SAM" id="MobiDB-lite"/>
    </source>
</evidence>
<dbReference type="InterPro" id="IPR058958">
    <property type="entry name" value="DPBB_CI111"/>
</dbReference>
<dbReference type="Gene3D" id="2.60.120.10">
    <property type="entry name" value="Jelly Rolls"/>
    <property type="match status" value="1"/>
</dbReference>
<keyword evidence="5" id="KW-0472">Membrane</keyword>
<evidence type="ECO:0000256" key="2">
    <source>
        <dbReference type="ARBA" id="ARBA00022741"/>
    </source>
</evidence>
<dbReference type="EMBL" id="VOIH02000007">
    <property type="protein sequence ID" value="KAF3441359.1"/>
    <property type="molecule type" value="Genomic_DNA"/>
</dbReference>
<dbReference type="AlphaFoldDB" id="A0A8K0E8H3"/>
<keyword evidence="2" id="KW-0547">Nucleotide-binding</keyword>
<dbReference type="InterPro" id="IPR041569">
    <property type="entry name" value="AAA_lid_3"/>
</dbReference>
<dbReference type="PANTHER" id="PTHR23077:SF27">
    <property type="entry name" value="ATPASE FAMILY GENE 2 PROTEIN HOMOLOG A"/>
    <property type="match status" value="1"/>
</dbReference>
<sequence>MKWMMANPRRNSYSNNQSLESSLHGNTFSYSSSTVHFLKKPHAFAFLLSVFLLLTWVSLRLQHSAHFSSSSSSRIQNTNQHSNQLDDSQANLMRFPSGFPSRIAKDKRGWLLSPVSLALDSAISGGALTCTSVHIGEIRPGAMRGNHRHYSCNETFVIWGAKTKFRLENSQVVDKGYAEVVVGADEVAVAASPSGRAHALALDMPSSKGKKHSKTPSRVSNSEHYESPQTPSSTHSRDIESREGDLVYFLEEASRKYPSLIGKSAFIGQVIDVEHDSKGFKIWLSESSMVASSFIPGSIVSVSFPSLNSKLSYSFPLSSLADECARHFGIDPGNQLADEAGNYFALATIFPSSKVAKNQVRLSAGLSNTMGCPTSGKDVFVFPAQNQLLAGLVSKREKPDGGKGDHFMVHDCNELVLELVHSRNRLLSRKTSMSISSEKSYHHSASEVLASPKTPLNQSKISFSNICQSASSTCEDPTVNSTISDGSSVIPFNIMEVLEDEASKKLLQTCATTWLYSCCLLRGNIVTIPMLSQQYSFQVIGAKNLLTNSTHDLVNESNNGNLHEASEVVDRENEAFLVKRETKICLGTPAKLAYGSPKRQGMSRMDSESGDAKGNARDTISNLGGLSKEYALLKDIIVSSSSDPLSRFGLRPKKGVLLHGPPGTGKTTLARLCARDAGVKLFSVNGPEIISPYSGESERSLHKVFDSAAQAAPAVVFIDELDAIAPARKDGSEELSQTMVATLLNLMDGISRTEGLLVIAATNRPDCIDPALRRPGRLDKEIEIGVPSTKQRLDILLSLLSEMDHSLLDTQAQHLARVTHGFVGADLAALCNEAVLVCLYRFAKSRSSCLHRASVANEECSDVVTESDCLKVTGNISRDYSDTASSPISHLAVSSQNLLSLLFRLTISDGIHDIENDIEEECMLKVTFEDFEKARMRVRPSAMREVILEVPKVNWEDVGGQREVKSQLMEAVEWPQVNQNALKRIGTRPPSGVLLYGPPGCSKTLIARAVASKAGLNFLAVKGPELFSKWVGESEKAVKSLFAKARANAPSIIFFDEIDGLATIRGKESDEVSVSDRVITQLLTELDGLHQRANVTVIAATNRPDKIDRALLRQGRFDRLVYVGPPNESDREEIFHIHLRKIPCSSDVSIKDLARLTEGFTGADISLICREAALAALEESFDASEIRMQHLQAAIRQVQPSEIQSYKALAEKFRRIVASIGKEGK</sequence>
<dbReference type="InterPro" id="IPR003960">
    <property type="entry name" value="ATPase_AAA_CS"/>
</dbReference>
<dbReference type="InterPro" id="IPR014710">
    <property type="entry name" value="RmlC-like_jellyroll"/>
</dbReference>
<dbReference type="Gene3D" id="3.40.50.300">
    <property type="entry name" value="P-loop containing nucleotide triphosphate hydrolases"/>
    <property type="match status" value="2"/>
</dbReference>
<feature type="transmembrane region" description="Helical" evidence="5">
    <location>
        <begin position="43"/>
        <end position="61"/>
    </location>
</feature>
<dbReference type="Pfam" id="PF00004">
    <property type="entry name" value="AAA"/>
    <property type="match status" value="2"/>
</dbReference>
<evidence type="ECO:0000313" key="8">
    <source>
        <dbReference type="Proteomes" id="UP000796880"/>
    </source>
</evidence>
<dbReference type="GO" id="GO:0016887">
    <property type="term" value="F:ATP hydrolysis activity"/>
    <property type="evidence" value="ECO:0007669"/>
    <property type="project" value="InterPro"/>
</dbReference>
<dbReference type="OrthoDB" id="27435at2759"/>
<dbReference type="Pfam" id="PF26429">
    <property type="entry name" value="DPBB_CI111"/>
    <property type="match status" value="1"/>
</dbReference>
<name>A0A8K0E8H3_9ROSA</name>
<dbReference type="PANTHER" id="PTHR23077">
    <property type="entry name" value="AAA-FAMILY ATPASE"/>
    <property type="match status" value="1"/>
</dbReference>